<dbReference type="CDD" id="cd00801">
    <property type="entry name" value="INT_P4_C"/>
    <property type="match status" value="1"/>
</dbReference>
<gene>
    <name evidence="7" type="ORF">FBZ93_10364</name>
</gene>
<evidence type="ECO:0000313" key="7">
    <source>
        <dbReference type="EMBL" id="TWC05054.1"/>
    </source>
</evidence>
<accession>A0A560MBT4</accession>
<dbReference type="GO" id="GO:0003677">
    <property type="term" value="F:DNA binding"/>
    <property type="evidence" value="ECO:0007669"/>
    <property type="project" value="UniProtKB-KW"/>
</dbReference>
<dbReference type="OrthoDB" id="9795573at2"/>
<evidence type="ECO:0000256" key="1">
    <source>
        <dbReference type="ARBA" id="ARBA00008857"/>
    </source>
</evidence>
<dbReference type="RefSeq" id="WP_146985443.1">
    <property type="nucleotide sequence ID" value="NZ_VITY01000003.1"/>
</dbReference>
<name>A0A560MBT4_9BRAD</name>
<dbReference type="InterPro" id="IPR038488">
    <property type="entry name" value="Integrase_DNA-bd_sf"/>
</dbReference>
<feature type="region of interest" description="Disordered" evidence="5">
    <location>
        <begin position="187"/>
        <end position="212"/>
    </location>
</feature>
<proteinExistence type="inferred from homology"/>
<dbReference type="InterPro" id="IPR010998">
    <property type="entry name" value="Integrase_recombinase_N"/>
</dbReference>
<comment type="similarity">
    <text evidence="1">Belongs to the 'phage' integrase family.</text>
</comment>
<keyword evidence="2" id="KW-0229">DNA integration</keyword>
<dbReference type="AlphaFoldDB" id="A0A560MBT4"/>
<evidence type="ECO:0000259" key="6">
    <source>
        <dbReference type="PROSITE" id="PS51898"/>
    </source>
</evidence>
<protein>
    <submittedName>
        <fullName evidence="7">Integrase</fullName>
    </submittedName>
</protein>
<evidence type="ECO:0000256" key="4">
    <source>
        <dbReference type="ARBA" id="ARBA00023172"/>
    </source>
</evidence>
<feature type="compositionally biased region" description="Basic residues" evidence="5">
    <location>
        <begin position="193"/>
        <end position="212"/>
    </location>
</feature>
<evidence type="ECO:0000256" key="2">
    <source>
        <dbReference type="ARBA" id="ARBA00022908"/>
    </source>
</evidence>
<dbReference type="GO" id="GO:0015074">
    <property type="term" value="P:DNA integration"/>
    <property type="evidence" value="ECO:0007669"/>
    <property type="project" value="UniProtKB-KW"/>
</dbReference>
<dbReference type="InterPro" id="IPR011010">
    <property type="entry name" value="DNA_brk_join_enz"/>
</dbReference>
<dbReference type="InterPro" id="IPR002104">
    <property type="entry name" value="Integrase_catalytic"/>
</dbReference>
<reference evidence="7 8" key="1">
    <citation type="submission" date="2019-06" db="EMBL/GenBank/DDBJ databases">
        <title>Genomic Encyclopedia of Type Strains, Phase IV (KMG-V): Genome sequencing to study the core and pangenomes of soil and plant-associated prokaryotes.</title>
        <authorList>
            <person name="Whitman W."/>
        </authorList>
    </citation>
    <scope>NUCLEOTIDE SEQUENCE [LARGE SCALE GENOMIC DNA]</scope>
    <source>
        <strain evidence="7 8">BR 10355</strain>
    </source>
</reference>
<keyword evidence="4" id="KW-0233">DNA recombination</keyword>
<sequence length="412" mass="46236">MGASRHAISAKNYLAIPSGDYPCGNNLYLVVAPSGARRWLFRFQRNGLKDSMGFGSARDVSFTEAQDKAIDARRLLAKGINPKEHRDEERRAQACPLFGSFASAWRHTYEQSLKHLASRNKLKRNVDVHCVALHKMRMDEIVTDHLIKLVLDPIRHQVENARDVRQRLKLIFDAAIADGLRKDNPADYDTRLRPKMGKAPKRGRIRGHHKGISHQSLPGFMAKLAESPDQSARAIEVLTLTVARTAEIMHMRWSQLDLDTGRWGIKAGDIPEDTDGGEGTKNDIDKLTPLPRQAVAILREMHDSRVGDYVFPGRDLAGPMSNNTMLKRLKELSGDQALTVHGLRGTFRTWAQEETNFEVEIVEHCMHHITGDAAEKAYKHGAALRKRREVLQAWADYALKSAGKVITLGRAA</sequence>
<dbReference type="Pfam" id="PF13356">
    <property type="entry name" value="Arm-DNA-bind_3"/>
    <property type="match status" value="1"/>
</dbReference>
<feature type="domain" description="Tyr recombinase" evidence="6">
    <location>
        <begin position="207"/>
        <end position="391"/>
    </location>
</feature>
<dbReference type="Gene3D" id="3.30.160.390">
    <property type="entry name" value="Integrase, DNA-binding domain"/>
    <property type="match status" value="1"/>
</dbReference>
<dbReference type="InterPro" id="IPR013762">
    <property type="entry name" value="Integrase-like_cat_sf"/>
</dbReference>
<organism evidence="7 8">
    <name type="scientific">Bradyrhizobium macuxiense</name>
    <dbReference type="NCBI Taxonomy" id="1755647"/>
    <lineage>
        <taxon>Bacteria</taxon>
        <taxon>Pseudomonadati</taxon>
        <taxon>Pseudomonadota</taxon>
        <taxon>Alphaproteobacteria</taxon>
        <taxon>Hyphomicrobiales</taxon>
        <taxon>Nitrobacteraceae</taxon>
        <taxon>Bradyrhizobium</taxon>
    </lineage>
</organism>
<dbReference type="PANTHER" id="PTHR30629:SF2">
    <property type="entry name" value="PROPHAGE INTEGRASE INTS-RELATED"/>
    <property type="match status" value="1"/>
</dbReference>
<evidence type="ECO:0000256" key="5">
    <source>
        <dbReference type="SAM" id="MobiDB-lite"/>
    </source>
</evidence>
<dbReference type="Proteomes" id="UP000321304">
    <property type="component" value="Unassembled WGS sequence"/>
</dbReference>
<keyword evidence="8" id="KW-1185">Reference proteome</keyword>
<keyword evidence="3" id="KW-0238">DNA-binding</keyword>
<evidence type="ECO:0000313" key="8">
    <source>
        <dbReference type="Proteomes" id="UP000321304"/>
    </source>
</evidence>
<dbReference type="PROSITE" id="PS51898">
    <property type="entry name" value="TYR_RECOMBINASE"/>
    <property type="match status" value="1"/>
</dbReference>
<dbReference type="Pfam" id="PF00589">
    <property type="entry name" value="Phage_integrase"/>
    <property type="match status" value="1"/>
</dbReference>
<evidence type="ECO:0000256" key="3">
    <source>
        <dbReference type="ARBA" id="ARBA00023125"/>
    </source>
</evidence>
<dbReference type="InterPro" id="IPR050808">
    <property type="entry name" value="Phage_Integrase"/>
</dbReference>
<dbReference type="PANTHER" id="PTHR30629">
    <property type="entry name" value="PROPHAGE INTEGRASE"/>
    <property type="match status" value="1"/>
</dbReference>
<dbReference type="GO" id="GO:0006310">
    <property type="term" value="P:DNA recombination"/>
    <property type="evidence" value="ECO:0007669"/>
    <property type="project" value="UniProtKB-KW"/>
</dbReference>
<dbReference type="InterPro" id="IPR025166">
    <property type="entry name" value="Integrase_DNA_bind_dom"/>
</dbReference>
<dbReference type="EMBL" id="VITY01000003">
    <property type="protein sequence ID" value="TWC05054.1"/>
    <property type="molecule type" value="Genomic_DNA"/>
</dbReference>
<dbReference type="SUPFAM" id="SSF56349">
    <property type="entry name" value="DNA breaking-rejoining enzymes"/>
    <property type="match status" value="1"/>
</dbReference>
<comment type="caution">
    <text evidence="7">The sequence shown here is derived from an EMBL/GenBank/DDBJ whole genome shotgun (WGS) entry which is preliminary data.</text>
</comment>
<dbReference type="Gene3D" id="1.10.443.10">
    <property type="entry name" value="Intergrase catalytic core"/>
    <property type="match status" value="1"/>
</dbReference>
<dbReference type="Pfam" id="PF22022">
    <property type="entry name" value="Phage_int_M"/>
    <property type="match status" value="1"/>
</dbReference>
<dbReference type="InterPro" id="IPR053876">
    <property type="entry name" value="Phage_int_M"/>
</dbReference>
<dbReference type="Gene3D" id="1.10.150.130">
    <property type="match status" value="1"/>
</dbReference>